<keyword evidence="1" id="KW-0472">Membrane</keyword>
<organism evidence="2 3">
    <name type="scientific">Stella humosa</name>
    <dbReference type="NCBI Taxonomy" id="94"/>
    <lineage>
        <taxon>Bacteria</taxon>
        <taxon>Pseudomonadati</taxon>
        <taxon>Pseudomonadota</taxon>
        <taxon>Alphaproteobacteria</taxon>
        <taxon>Rhodospirillales</taxon>
        <taxon>Stellaceae</taxon>
        <taxon>Stella</taxon>
    </lineage>
</organism>
<proteinExistence type="predicted"/>
<evidence type="ECO:0000313" key="2">
    <source>
        <dbReference type="EMBL" id="ROP81305.1"/>
    </source>
</evidence>
<sequence length="149" mass="16380">MVASTNKAESVARIVQDANPACTDVRVVDVKQFLDGELYSVAFKEPDEKGYLNRVYVHGSKMDLYRNDELLLSILGATYSRSMVMSIFSSIVSACRDVQFISGIIALGIAATIGYMTIWHNGMQIPDILGNALTIILGFYFGRASARET</sequence>
<comment type="caution">
    <text evidence="2">The sequence shown here is derived from an EMBL/GenBank/DDBJ whole genome shotgun (WGS) entry which is preliminary data.</text>
</comment>
<dbReference type="RefSeq" id="WP_142235791.1">
    <property type="nucleotide sequence ID" value="NZ_AP019700.1"/>
</dbReference>
<dbReference type="Proteomes" id="UP000278222">
    <property type="component" value="Unassembled WGS sequence"/>
</dbReference>
<reference evidence="2 3" key="1">
    <citation type="submission" date="2018-11" db="EMBL/GenBank/DDBJ databases">
        <title>Genomic Encyclopedia of Type Strains, Phase IV (KMG-IV): sequencing the most valuable type-strain genomes for metagenomic binning, comparative biology and taxonomic classification.</title>
        <authorList>
            <person name="Goeker M."/>
        </authorList>
    </citation>
    <scope>NUCLEOTIDE SEQUENCE [LARGE SCALE GENOMIC DNA]</scope>
    <source>
        <strain evidence="2 3">DSM 5900</strain>
    </source>
</reference>
<dbReference type="OrthoDB" id="8454615at2"/>
<keyword evidence="3" id="KW-1185">Reference proteome</keyword>
<evidence type="ECO:0000313" key="3">
    <source>
        <dbReference type="Proteomes" id="UP000278222"/>
    </source>
</evidence>
<feature type="transmembrane region" description="Helical" evidence="1">
    <location>
        <begin position="128"/>
        <end position="146"/>
    </location>
</feature>
<dbReference type="AlphaFoldDB" id="A0A3N1KVF9"/>
<name>A0A3N1KVF9_9PROT</name>
<dbReference type="EMBL" id="RJKX01000018">
    <property type="protein sequence ID" value="ROP81305.1"/>
    <property type="molecule type" value="Genomic_DNA"/>
</dbReference>
<protein>
    <submittedName>
        <fullName evidence="2">Uncharacterized protein</fullName>
    </submittedName>
</protein>
<keyword evidence="1" id="KW-1133">Transmembrane helix</keyword>
<keyword evidence="1" id="KW-0812">Transmembrane</keyword>
<accession>A0A3N1KVF9</accession>
<gene>
    <name evidence="2" type="ORF">EDC65_5161</name>
</gene>
<feature type="transmembrane region" description="Helical" evidence="1">
    <location>
        <begin position="70"/>
        <end position="92"/>
    </location>
</feature>
<feature type="transmembrane region" description="Helical" evidence="1">
    <location>
        <begin position="98"/>
        <end position="116"/>
    </location>
</feature>
<evidence type="ECO:0000256" key="1">
    <source>
        <dbReference type="SAM" id="Phobius"/>
    </source>
</evidence>